<evidence type="ECO:0000313" key="3">
    <source>
        <dbReference type="Proteomes" id="UP000728032"/>
    </source>
</evidence>
<keyword evidence="1" id="KW-1133">Transmembrane helix</keyword>
<dbReference type="InterPro" id="IPR020180">
    <property type="entry name" value="Uncharacterised_RP853"/>
</dbReference>
<proteinExistence type="predicted"/>
<dbReference type="Pfam" id="PF17460">
    <property type="entry name" value="RP854"/>
    <property type="match status" value="1"/>
</dbReference>
<keyword evidence="1" id="KW-0812">Transmembrane</keyword>
<feature type="non-terminal residue" evidence="2">
    <location>
        <position position="1"/>
    </location>
</feature>
<organism evidence="2">
    <name type="scientific">Oppiella nova</name>
    <dbReference type="NCBI Taxonomy" id="334625"/>
    <lineage>
        <taxon>Eukaryota</taxon>
        <taxon>Metazoa</taxon>
        <taxon>Ecdysozoa</taxon>
        <taxon>Arthropoda</taxon>
        <taxon>Chelicerata</taxon>
        <taxon>Arachnida</taxon>
        <taxon>Acari</taxon>
        <taxon>Acariformes</taxon>
        <taxon>Sarcoptiformes</taxon>
        <taxon>Oribatida</taxon>
        <taxon>Brachypylina</taxon>
        <taxon>Oppioidea</taxon>
        <taxon>Oppiidae</taxon>
        <taxon>Oppiella</taxon>
    </lineage>
</organism>
<accession>A0A7R9M6F4</accession>
<name>A0A7R9M6F4_9ACAR</name>
<keyword evidence="1" id="KW-0472">Membrane</keyword>
<feature type="non-terminal residue" evidence="2">
    <location>
        <position position="565"/>
    </location>
</feature>
<dbReference type="Pfam" id="PF17542">
    <property type="entry name" value="RP853"/>
    <property type="match status" value="1"/>
</dbReference>
<dbReference type="EMBL" id="CAJPVJ010006332">
    <property type="protein sequence ID" value="CAG2170340.1"/>
    <property type="molecule type" value="Genomic_DNA"/>
</dbReference>
<protein>
    <submittedName>
        <fullName evidence="2">Uncharacterized protein</fullName>
    </submittedName>
</protein>
<gene>
    <name evidence="2" type="ORF">ONB1V03_LOCUS9811</name>
</gene>
<dbReference type="Proteomes" id="UP000728032">
    <property type="component" value="Unassembled WGS sequence"/>
</dbReference>
<sequence>NIIILVGDKGVFLSAFVRDKIIDKFSECKIRHDLIPILQSIVKTNPIEKFIDEYFAKDDIVAHYVYNITRDTSEVWNTLFVSTPYKPPLSTLLEYTFEYPHDKSNSYIQGIIEQEFKPTNSRLHLDEINWQRLNLDNFNNLSIETAKKLLQEHIAQLHSIFNTMDINFIIFEDQIIDLPDKIIIPISIILTDQKGQNAQESLTEETLKLYSIINSKNKILKTYKEYTKLLNIPPIQNCLKRIKIINSISTISNKYNLAEPIDTTMTQSFLNTNKKKDTIEIKNYDVNLKFAAPNFPTLLAIIKDAYSYMPKNSVVISIQIQQQTLLEPKIIYKLSTERYPDLIYTKLNMRIREITITLANIIAIDYVTRLNSKPVLKDYITESIRKLKIFLGQRVITDDSFSIVLMLFAIAISPEDVEYKDKDNILNKEQLQDKNLNHKTNLFKQASSKILTAFCALAVGAISVITAGAIFSVIIVPASILTIKYAPKLGEQIGKIILNYDHDITSEIERTNIIQNSLLEKNDKFLIQQQLIEQKTLQKIEADNKATIIANMKIKKLDTTQSQIK</sequence>
<keyword evidence="3" id="KW-1185">Reference proteome</keyword>
<feature type="transmembrane region" description="Helical" evidence="1">
    <location>
        <begin position="450"/>
        <end position="483"/>
    </location>
</feature>
<dbReference type="EMBL" id="OC921157">
    <property type="protein sequence ID" value="CAD7653153.1"/>
    <property type="molecule type" value="Genomic_DNA"/>
</dbReference>
<reference evidence="2" key="1">
    <citation type="submission" date="2020-11" db="EMBL/GenBank/DDBJ databases">
        <authorList>
            <person name="Tran Van P."/>
        </authorList>
    </citation>
    <scope>NUCLEOTIDE SEQUENCE</scope>
</reference>
<evidence type="ECO:0000313" key="2">
    <source>
        <dbReference type="EMBL" id="CAD7653153.1"/>
    </source>
</evidence>
<evidence type="ECO:0000256" key="1">
    <source>
        <dbReference type="SAM" id="Phobius"/>
    </source>
</evidence>
<dbReference type="InterPro" id="IPR020135">
    <property type="entry name" value="Uncharacterised_RP854"/>
</dbReference>
<dbReference type="AlphaFoldDB" id="A0A7R9M6F4"/>